<sequence length="218" mass="23401">MDCLTSVPRDSWHLPFLAEPEEVASLRRLLRRHLGSWGLHHLAETAQLCVSELVSNVIKHVGQGTPATLSVSMNRVFLRLEIHDPDTRALPALVDAGADSEGGRGMALVDGLADRWGVRLRADRKVTWCELATGLPSATGHCGGARVTRAESLLGLYGTTPLPRATFPGVLSVALAEEVAIDVIGDLLHWLRAHGCDADEALDRAQTCFEAESDGVSA</sequence>
<dbReference type="InterPro" id="IPR003594">
    <property type="entry name" value="HATPase_dom"/>
</dbReference>
<accession>A0A101SZS1</accession>
<dbReference type="PANTHER" id="PTHR35526:SF3">
    <property type="entry name" value="ANTI-SIGMA-F FACTOR RSBW"/>
    <property type="match status" value="1"/>
</dbReference>
<dbReference type="InterPro" id="IPR036890">
    <property type="entry name" value="HATPase_C_sf"/>
</dbReference>
<evidence type="ECO:0000259" key="2">
    <source>
        <dbReference type="Pfam" id="PF13581"/>
    </source>
</evidence>
<dbReference type="GO" id="GO:0004674">
    <property type="term" value="F:protein serine/threonine kinase activity"/>
    <property type="evidence" value="ECO:0007669"/>
    <property type="project" value="UniProtKB-KW"/>
</dbReference>
<dbReference type="OrthoDB" id="3211521at2"/>
<proteinExistence type="predicted"/>
<keyword evidence="1" id="KW-0418">Kinase</keyword>
<evidence type="ECO:0000313" key="3">
    <source>
        <dbReference type="EMBL" id="KUN83150.1"/>
    </source>
</evidence>
<gene>
    <name evidence="3" type="ORF">AQJ66_19855</name>
</gene>
<dbReference type="CDD" id="cd16936">
    <property type="entry name" value="HATPase_RsbW-like"/>
    <property type="match status" value="1"/>
</dbReference>
<dbReference type="PANTHER" id="PTHR35526">
    <property type="entry name" value="ANTI-SIGMA-F FACTOR RSBW-RELATED"/>
    <property type="match status" value="1"/>
</dbReference>
<keyword evidence="1" id="KW-0723">Serine/threonine-protein kinase</keyword>
<dbReference type="EMBL" id="LMWX01000031">
    <property type="protein sequence ID" value="KUN83150.1"/>
    <property type="molecule type" value="Genomic_DNA"/>
</dbReference>
<evidence type="ECO:0000313" key="4">
    <source>
        <dbReference type="Proteomes" id="UP000053024"/>
    </source>
</evidence>
<dbReference type="RefSeq" id="WP_061923759.1">
    <property type="nucleotide sequence ID" value="NZ_KQ948859.1"/>
</dbReference>
<feature type="domain" description="Histidine kinase/HSP90-like ATPase" evidence="2">
    <location>
        <begin position="17"/>
        <end position="125"/>
    </location>
</feature>
<protein>
    <submittedName>
        <fullName evidence="3">Regulator</fullName>
    </submittedName>
</protein>
<organism evidence="3 4">
    <name type="scientific">Streptomyces bungoensis</name>
    <dbReference type="NCBI Taxonomy" id="285568"/>
    <lineage>
        <taxon>Bacteria</taxon>
        <taxon>Bacillati</taxon>
        <taxon>Actinomycetota</taxon>
        <taxon>Actinomycetes</taxon>
        <taxon>Kitasatosporales</taxon>
        <taxon>Streptomycetaceae</taxon>
        <taxon>Streptomyces</taxon>
    </lineage>
</organism>
<dbReference type="Proteomes" id="UP000053024">
    <property type="component" value="Unassembled WGS sequence"/>
</dbReference>
<dbReference type="Gene3D" id="3.30.565.10">
    <property type="entry name" value="Histidine kinase-like ATPase, C-terminal domain"/>
    <property type="match status" value="1"/>
</dbReference>
<comment type="caution">
    <text evidence="3">The sequence shown here is derived from an EMBL/GenBank/DDBJ whole genome shotgun (WGS) entry which is preliminary data.</text>
</comment>
<evidence type="ECO:0000256" key="1">
    <source>
        <dbReference type="ARBA" id="ARBA00022527"/>
    </source>
</evidence>
<keyword evidence="4" id="KW-1185">Reference proteome</keyword>
<dbReference type="InterPro" id="IPR050267">
    <property type="entry name" value="Anti-sigma-factor_SerPK"/>
</dbReference>
<dbReference type="STRING" id="285568.AQJ66_19855"/>
<dbReference type="AlphaFoldDB" id="A0A101SZS1"/>
<reference evidence="3 4" key="1">
    <citation type="submission" date="2015-10" db="EMBL/GenBank/DDBJ databases">
        <title>Draft genome sequence of Streptomyces bungoensis DSM 41781, type strain for the species Streptomyces bungoensis.</title>
        <authorList>
            <person name="Ruckert C."/>
            <person name="Winkler A."/>
            <person name="Kalinowski J."/>
            <person name="Kampfer P."/>
            <person name="Glaeser S."/>
        </authorList>
    </citation>
    <scope>NUCLEOTIDE SEQUENCE [LARGE SCALE GENOMIC DNA]</scope>
    <source>
        <strain evidence="3 4">DSM 41781</strain>
    </source>
</reference>
<dbReference type="SUPFAM" id="SSF55874">
    <property type="entry name" value="ATPase domain of HSP90 chaperone/DNA topoisomerase II/histidine kinase"/>
    <property type="match status" value="1"/>
</dbReference>
<keyword evidence="1" id="KW-0808">Transferase</keyword>
<name>A0A101SZS1_9ACTN</name>
<dbReference type="Pfam" id="PF13581">
    <property type="entry name" value="HATPase_c_2"/>
    <property type="match status" value="1"/>
</dbReference>